<dbReference type="PANTHER" id="PTHR43677:SF11">
    <property type="entry name" value="ZINC-CONTAINING ALCOHOL DEHYDROGENASE"/>
    <property type="match status" value="1"/>
</dbReference>
<dbReference type="EMBL" id="JAGEOJ010000012">
    <property type="protein sequence ID" value="MBO2451136.1"/>
    <property type="molecule type" value="Genomic_DNA"/>
</dbReference>
<dbReference type="SUPFAM" id="SSF51735">
    <property type="entry name" value="NAD(P)-binding Rossmann-fold domains"/>
    <property type="match status" value="1"/>
</dbReference>
<name>A0A939PEI6_9ACTN</name>
<keyword evidence="2" id="KW-1185">Reference proteome</keyword>
<gene>
    <name evidence="1" type="ORF">J4573_28830</name>
</gene>
<dbReference type="PANTHER" id="PTHR43677">
    <property type="entry name" value="SHORT-CHAIN DEHYDROGENASE/REDUCTASE"/>
    <property type="match status" value="1"/>
</dbReference>
<proteinExistence type="predicted"/>
<dbReference type="AlphaFoldDB" id="A0A939PEI6"/>
<sequence>MVAAGIHPATRSIASGSHYSSAGAYPLVPGLDAVARTPEGRLVYTGFVQDPYGTLAERMAAPLRARFPLAEGAAPEPVAGGINPGLSTWLPLRARSAEVEELGTVLVLGVTGTAGYLAVQNARLLGATRVIGVGRNPAGLERAIAAGADTVAFTGDQGTDADALTTALGDTAPSLVLDLVWGGPAEVAFHALTRQKSDATDISFVQIGSGAGESAAVPASLLRSRKFRISGSGAGSVSPADALSQIPAYVEMICDGRVQVPTRAYPLSKVAEAWAAAAESGPRVVVVPDRG</sequence>
<dbReference type="GO" id="GO:0016491">
    <property type="term" value="F:oxidoreductase activity"/>
    <property type="evidence" value="ECO:0007669"/>
    <property type="project" value="TreeGrafter"/>
</dbReference>
<comment type="caution">
    <text evidence="1">The sequence shown here is derived from an EMBL/GenBank/DDBJ whole genome shotgun (WGS) entry which is preliminary data.</text>
</comment>
<evidence type="ECO:0000313" key="2">
    <source>
        <dbReference type="Proteomes" id="UP000669179"/>
    </source>
</evidence>
<reference evidence="1" key="1">
    <citation type="submission" date="2021-03" db="EMBL/GenBank/DDBJ databases">
        <authorList>
            <person name="Kanchanasin P."/>
            <person name="Saeng-In P."/>
            <person name="Phongsopitanun W."/>
            <person name="Yuki M."/>
            <person name="Kudo T."/>
            <person name="Ohkuma M."/>
            <person name="Tanasupawat S."/>
        </authorList>
    </citation>
    <scope>NUCLEOTIDE SEQUENCE</scope>
    <source>
        <strain evidence="1">GKU 128</strain>
    </source>
</reference>
<evidence type="ECO:0000313" key="1">
    <source>
        <dbReference type="EMBL" id="MBO2451136.1"/>
    </source>
</evidence>
<accession>A0A939PEI6</accession>
<organism evidence="1 2">
    <name type="scientific">Actinomadura barringtoniae</name>
    <dbReference type="NCBI Taxonomy" id="1427535"/>
    <lineage>
        <taxon>Bacteria</taxon>
        <taxon>Bacillati</taxon>
        <taxon>Actinomycetota</taxon>
        <taxon>Actinomycetes</taxon>
        <taxon>Streptosporangiales</taxon>
        <taxon>Thermomonosporaceae</taxon>
        <taxon>Actinomadura</taxon>
    </lineage>
</organism>
<dbReference type="Gene3D" id="3.90.180.10">
    <property type="entry name" value="Medium-chain alcohol dehydrogenases, catalytic domain"/>
    <property type="match status" value="1"/>
</dbReference>
<protein>
    <submittedName>
        <fullName evidence="1">Zinc-binding alcohol dehydrogenase family protein</fullName>
    </submittedName>
</protein>
<dbReference type="InterPro" id="IPR036291">
    <property type="entry name" value="NAD(P)-bd_dom_sf"/>
</dbReference>
<dbReference type="InterPro" id="IPR051397">
    <property type="entry name" value="Zn-ADH-like_protein"/>
</dbReference>
<dbReference type="Proteomes" id="UP000669179">
    <property type="component" value="Unassembled WGS sequence"/>
</dbReference>